<dbReference type="OrthoDB" id="3713816at2"/>
<dbReference type="Proteomes" id="UP000244384">
    <property type="component" value="Chromosome"/>
</dbReference>
<dbReference type="PROSITE" id="PS51257">
    <property type="entry name" value="PROKAR_LIPOPROTEIN"/>
    <property type="match status" value="1"/>
</dbReference>
<dbReference type="Gene3D" id="3.90.76.10">
    <property type="entry name" value="Dipeptide-binding Protein, Domain 1"/>
    <property type="match status" value="1"/>
</dbReference>
<dbReference type="InterPro" id="IPR039424">
    <property type="entry name" value="SBP_5"/>
</dbReference>
<dbReference type="GO" id="GO:0015833">
    <property type="term" value="P:peptide transport"/>
    <property type="evidence" value="ECO:0007669"/>
    <property type="project" value="TreeGrafter"/>
</dbReference>
<protein>
    <recommendedName>
        <fullName evidence="3">Solute-binding protein family 5 domain-containing protein</fullName>
    </recommendedName>
</protein>
<dbReference type="GO" id="GO:1904680">
    <property type="term" value="F:peptide transmembrane transporter activity"/>
    <property type="evidence" value="ECO:0007669"/>
    <property type="project" value="TreeGrafter"/>
</dbReference>
<feature type="region of interest" description="Disordered" evidence="1">
    <location>
        <begin position="22"/>
        <end position="59"/>
    </location>
</feature>
<accession>A0A2S0WRD8</accession>
<dbReference type="RefSeq" id="WP_108580637.1">
    <property type="nucleotide sequence ID" value="NZ_CP026952.1"/>
</dbReference>
<dbReference type="PANTHER" id="PTHR30290:SF65">
    <property type="entry name" value="MONOACYL PHOSPHATIDYLINOSITOL TETRAMANNOSIDE-BINDING PROTEIN LPQW-RELATED"/>
    <property type="match status" value="1"/>
</dbReference>
<dbReference type="GO" id="GO:0043190">
    <property type="term" value="C:ATP-binding cassette (ABC) transporter complex"/>
    <property type="evidence" value="ECO:0007669"/>
    <property type="project" value="InterPro"/>
</dbReference>
<evidence type="ECO:0000313" key="5">
    <source>
        <dbReference type="Proteomes" id="UP000244384"/>
    </source>
</evidence>
<dbReference type="PIRSF" id="PIRSF002741">
    <property type="entry name" value="MppA"/>
    <property type="match status" value="1"/>
</dbReference>
<dbReference type="KEGG" id="aez:C3E78_17855"/>
<accession>A0A5F2ENF3</accession>
<feature type="chain" id="PRO_5043624258" description="Solute-binding protein family 5 domain-containing protein" evidence="2">
    <location>
        <begin position="22"/>
        <end position="568"/>
    </location>
</feature>
<keyword evidence="5" id="KW-1185">Reference proteome</keyword>
<dbReference type="SUPFAM" id="SSF53850">
    <property type="entry name" value="Periplasmic binding protein-like II"/>
    <property type="match status" value="1"/>
</dbReference>
<dbReference type="Gene3D" id="3.10.105.10">
    <property type="entry name" value="Dipeptide-binding Protein, Domain 3"/>
    <property type="match status" value="1"/>
</dbReference>
<gene>
    <name evidence="4" type="ORF">C3E78_17855</name>
</gene>
<evidence type="ECO:0000259" key="3">
    <source>
        <dbReference type="Pfam" id="PF00496"/>
    </source>
</evidence>
<evidence type="ECO:0000256" key="2">
    <source>
        <dbReference type="SAM" id="SignalP"/>
    </source>
</evidence>
<dbReference type="AlphaFoldDB" id="A0A2S0WRD8"/>
<keyword evidence="2" id="KW-0732">Signal</keyword>
<feature type="compositionally biased region" description="Low complexity" evidence="1">
    <location>
        <begin position="33"/>
        <end position="46"/>
    </location>
</feature>
<dbReference type="EMBL" id="CP026952">
    <property type="protein sequence ID" value="AWB93925.1"/>
    <property type="molecule type" value="Genomic_DNA"/>
</dbReference>
<dbReference type="InterPro" id="IPR030678">
    <property type="entry name" value="Peptide/Ni-bd"/>
</dbReference>
<evidence type="ECO:0000313" key="4">
    <source>
        <dbReference type="EMBL" id="AWB93925.1"/>
    </source>
</evidence>
<dbReference type="PANTHER" id="PTHR30290">
    <property type="entry name" value="PERIPLASMIC BINDING COMPONENT OF ABC TRANSPORTER"/>
    <property type="match status" value="1"/>
</dbReference>
<dbReference type="Gene3D" id="3.40.190.10">
    <property type="entry name" value="Periplasmic binding protein-like II"/>
    <property type="match status" value="1"/>
</dbReference>
<reference evidence="5" key="1">
    <citation type="submission" date="2018-01" db="EMBL/GenBank/DDBJ databases">
        <authorList>
            <person name="Li J."/>
        </authorList>
    </citation>
    <scope>NUCLEOTIDE SEQUENCE [LARGE SCALE GENOMIC DNA]</scope>
    <source>
        <strain evidence="5">592</strain>
    </source>
</reference>
<evidence type="ECO:0000256" key="1">
    <source>
        <dbReference type="SAM" id="MobiDB-lite"/>
    </source>
</evidence>
<dbReference type="Pfam" id="PF00496">
    <property type="entry name" value="SBP_bac_5"/>
    <property type="match status" value="1"/>
</dbReference>
<proteinExistence type="predicted"/>
<dbReference type="CDD" id="cd08501">
    <property type="entry name" value="PBP2_Lpqw"/>
    <property type="match status" value="1"/>
</dbReference>
<feature type="domain" description="Solute-binding protein family 5" evidence="3">
    <location>
        <begin position="114"/>
        <end position="465"/>
    </location>
</feature>
<dbReference type="GO" id="GO:0042597">
    <property type="term" value="C:periplasmic space"/>
    <property type="evidence" value="ECO:0007669"/>
    <property type="project" value="UniProtKB-ARBA"/>
</dbReference>
<sequence>MRSPLASAASLLLAGSLLLSGCTDSSSGESDQPPAAASSTTTSTPADQALPSTAWRDAPPADVAPGGTLRLAASTLPTNFNPLQVDSANSDAARILAPTTGSAIRITADGGWTVDPDYARSVEVVDKDPLTVKVDLNRDAVWQGGTSITAQDMVAFWKAQNGSDDAFEVVSTAGYDAISAVTPGKDQFSYTVTFDEPTAEWPLYVYPRLAKNVSSSPKLFNQGFRKRAISANGPYVVSSIDTRKGLIVQRPNPRWWGDKPKLSRITWNIADADLQAEAYVNGGLDAVDLQASTYARAKGTGVVQRAAGIEWSQVTLNAGRGALKDVEVRRAVAHAINPVPIAVSAAKPLGARPAPLGSLLLLPGQRGYRDSSGQIAYDPDRAARLLDRAGYRKGADGMRASKDGTPLRLVLPVPAETPTNSARAKAIAADLEAVGIRVRTRSAPSGMDFYEKIVIPLDFDLVTFQRRGSAFPLTAAKPLFYPIDSAQNFTGIGPRRIGAGFDTVLGTLNEKLRIKRIAKLDEWLLQEAPVVPLAVTPIVVAVRKDLANYGAAQFEQPDWTRVGFTKKG</sequence>
<organism evidence="4 5">
    <name type="scientific">Aeromicrobium chenweiae</name>
    <dbReference type="NCBI Taxonomy" id="2079793"/>
    <lineage>
        <taxon>Bacteria</taxon>
        <taxon>Bacillati</taxon>
        <taxon>Actinomycetota</taxon>
        <taxon>Actinomycetes</taxon>
        <taxon>Propionibacteriales</taxon>
        <taxon>Nocardioidaceae</taxon>
        <taxon>Aeromicrobium</taxon>
    </lineage>
</organism>
<feature type="signal peptide" evidence="2">
    <location>
        <begin position="1"/>
        <end position="21"/>
    </location>
</feature>
<name>A0A2S0WRD8_9ACTN</name>
<dbReference type="InterPro" id="IPR000914">
    <property type="entry name" value="SBP_5_dom"/>
</dbReference>